<dbReference type="Gene3D" id="2.20.200.10">
    <property type="entry name" value="Outer membrane efflux proteins (OEP)"/>
    <property type="match status" value="1"/>
</dbReference>
<sequence>MVVQPRSTSARQSARHFALPKTTSPFRARLGNLSIPTAVLLLTLLAGCAVGPDYARPQLDLPLAYKEAGPWKNATPGQIDSNQHWWEAFGDPVLNGLIVQANQANQNIRQAEAQYRQAQATAQLARASLWPTVGISAGPSRARTNSATTGSRLTDTYSAGLNASWEADVWGKLRRSAESGDASEQASAASLAAARLSIQATLAQDYLQLRVTDLQKDLYARTVAAYTRSLQLTQSQYQAGVTLRSDVAQAETQLRSAQAQLIDLDATRNQLEHAIAILTGQAPASFTLAPLPSRLTTEDADNSNPQQALTDIKLLQVALPEIPTGLPSSLLERRPDIANAERLAAAANANIGVARAAYFPSLTLNASGGYNSVAFGQLFDTPSRVWSLGATLAATLFDGGARSARNAQADAAFDASVAQYKQTVLGGLQEVEDNLSTLRVLDQENAVQAQAVSAAQLAQRLAMSQYRAGTATYLSVVTTQATALTNQRTAVQLLGRQLVASVALIKAVGGGWQAAPDKLPPQADAAAQATATQPR</sequence>
<reference evidence="5 6" key="1">
    <citation type="journal article" date="2024" name="Chem. Sci.">
        <title>Discovery of megapolipeptins by genome mining of a Burkholderiales bacteria collection.</title>
        <authorList>
            <person name="Paulo B.S."/>
            <person name="Recchia M.J.J."/>
            <person name="Lee S."/>
            <person name="Fergusson C.H."/>
            <person name="Romanowski S.B."/>
            <person name="Hernandez A."/>
            <person name="Krull N."/>
            <person name="Liu D.Y."/>
            <person name="Cavanagh H."/>
            <person name="Bos A."/>
            <person name="Gray C.A."/>
            <person name="Murphy B.T."/>
            <person name="Linington R.G."/>
            <person name="Eustaquio A.S."/>
        </authorList>
    </citation>
    <scope>NUCLEOTIDE SEQUENCE [LARGE SCALE GENOMIC DNA]</scope>
    <source>
        <strain evidence="5 6">RL21-008-BIB-A</strain>
    </source>
</reference>
<evidence type="ECO:0000313" key="5">
    <source>
        <dbReference type="EMBL" id="MFL9926155.1"/>
    </source>
</evidence>
<evidence type="ECO:0000313" key="6">
    <source>
        <dbReference type="Proteomes" id="UP001629246"/>
    </source>
</evidence>
<name>A0ABW9ACN9_9BURK</name>
<dbReference type="NCBIfam" id="TIGR01845">
    <property type="entry name" value="outer_NodT"/>
    <property type="match status" value="1"/>
</dbReference>
<keyword evidence="2" id="KW-0449">Lipoprotein</keyword>
<dbReference type="RefSeq" id="WP_408159348.1">
    <property type="nucleotide sequence ID" value="NZ_JAQQFM010000007.1"/>
</dbReference>
<dbReference type="EMBL" id="JAQQFM010000007">
    <property type="protein sequence ID" value="MFL9926155.1"/>
    <property type="molecule type" value="Genomic_DNA"/>
</dbReference>
<accession>A0ABW9ACN9</accession>
<dbReference type="PANTHER" id="PTHR30203:SF33">
    <property type="entry name" value="BLR4455 PROTEIN"/>
    <property type="match status" value="1"/>
</dbReference>
<proteinExistence type="inferred from homology"/>
<keyword evidence="2" id="KW-0472">Membrane</keyword>
<feature type="region of interest" description="Disordered" evidence="4">
    <location>
        <begin position="516"/>
        <end position="535"/>
    </location>
</feature>
<keyword evidence="2" id="KW-1134">Transmembrane beta strand</keyword>
<feature type="coiled-coil region" evidence="3">
    <location>
        <begin position="247"/>
        <end position="274"/>
    </location>
</feature>
<dbReference type="Proteomes" id="UP001629246">
    <property type="component" value="Unassembled WGS sequence"/>
</dbReference>
<gene>
    <name evidence="5" type="ORF">PQR62_17900</name>
</gene>
<dbReference type="Gene3D" id="1.20.1600.10">
    <property type="entry name" value="Outer membrane efflux proteins (OEP)"/>
    <property type="match status" value="1"/>
</dbReference>
<organism evidence="5 6">
    <name type="scientific">Herbaspirillum lusitanum</name>
    <dbReference type="NCBI Taxonomy" id="213312"/>
    <lineage>
        <taxon>Bacteria</taxon>
        <taxon>Pseudomonadati</taxon>
        <taxon>Pseudomonadota</taxon>
        <taxon>Betaproteobacteria</taxon>
        <taxon>Burkholderiales</taxon>
        <taxon>Oxalobacteraceae</taxon>
        <taxon>Herbaspirillum</taxon>
    </lineage>
</organism>
<keyword evidence="2" id="KW-0564">Palmitate</keyword>
<evidence type="ECO:0000256" key="1">
    <source>
        <dbReference type="ARBA" id="ARBA00007613"/>
    </source>
</evidence>
<dbReference type="PANTHER" id="PTHR30203">
    <property type="entry name" value="OUTER MEMBRANE CATION EFFLUX PROTEIN"/>
    <property type="match status" value="1"/>
</dbReference>
<comment type="subcellular location">
    <subcellularLocation>
        <location evidence="2">Cell membrane</location>
        <topology evidence="2">Lipid-anchor</topology>
    </subcellularLocation>
</comment>
<protein>
    <submittedName>
        <fullName evidence="5">Efflux transporter outer membrane subunit</fullName>
    </submittedName>
</protein>
<comment type="similarity">
    <text evidence="1 2">Belongs to the outer membrane factor (OMF) (TC 1.B.17) family.</text>
</comment>
<keyword evidence="2" id="KW-0812">Transmembrane</keyword>
<keyword evidence="6" id="KW-1185">Reference proteome</keyword>
<dbReference type="InterPro" id="IPR010131">
    <property type="entry name" value="MdtP/NodT-like"/>
</dbReference>
<feature type="coiled-coil region" evidence="3">
    <location>
        <begin position="94"/>
        <end position="128"/>
    </location>
</feature>
<evidence type="ECO:0000256" key="2">
    <source>
        <dbReference type="RuleBase" id="RU362097"/>
    </source>
</evidence>
<keyword evidence="3" id="KW-0175">Coiled coil</keyword>
<dbReference type="InterPro" id="IPR003423">
    <property type="entry name" value="OMP_efflux"/>
</dbReference>
<dbReference type="Pfam" id="PF02321">
    <property type="entry name" value="OEP"/>
    <property type="match status" value="2"/>
</dbReference>
<evidence type="ECO:0000256" key="3">
    <source>
        <dbReference type="SAM" id="Coils"/>
    </source>
</evidence>
<comment type="caution">
    <text evidence="5">The sequence shown here is derived from an EMBL/GenBank/DDBJ whole genome shotgun (WGS) entry which is preliminary data.</text>
</comment>
<dbReference type="SUPFAM" id="SSF56954">
    <property type="entry name" value="Outer membrane efflux proteins (OEP)"/>
    <property type="match status" value="1"/>
</dbReference>
<evidence type="ECO:0000256" key="4">
    <source>
        <dbReference type="SAM" id="MobiDB-lite"/>
    </source>
</evidence>